<evidence type="ECO:0000313" key="1">
    <source>
        <dbReference type="EMBL" id="CAG8724863.1"/>
    </source>
</evidence>
<reference evidence="1 2" key="1">
    <citation type="submission" date="2021-06" db="EMBL/GenBank/DDBJ databases">
        <authorList>
            <person name="Kallberg Y."/>
            <person name="Tangrot J."/>
            <person name="Rosling A."/>
        </authorList>
    </citation>
    <scope>NUCLEOTIDE SEQUENCE [LARGE SCALE GENOMIC DNA]</scope>
    <source>
        <strain evidence="1 2">120-4 pot B 10/14</strain>
    </source>
</reference>
<dbReference type="Proteomes" id="UP000789901">
    <property type="component" value="Unassembled WGS sequence"/>
</dbReference>
<gene>
    <name evidence="1" type="ORF">GMARGA_LOCUS13842</name>
</gene>
<feature type="non-terminal residue" evidence="1">
    <location>
        <position position="65"/>
    </location>
</feature>
<dbReference type="EMBL" id="CAJVQB010008942">
    <property type="protein sequence ID" value="CAG8724863.1"/>
    <property type="molecule type" value="Genomic_DNA"/>
</dbReference>
<organism evidence="1 2">
    <name type="scientific">Gigaspora margarita</name>
    <dbReference type="NCBI Taxonomy" id="4874"/>
    <lineage>
        <taxon>Eukaryota</taxon>
        <taxon>Fungi</taxon>
        <taxon>Fungi incertae sedis</taxon>
        <taxon>Mucoromycota</taxon>
        <taxon>Glomeromycotina</taxon>
        <taxon>Glomeromycetes</taxon>
        <taxon>Diversisporales</taxon>
        <taxon>Gigasporaceae</taxon>
        <taxon>Gigaspora</taxon>
    </lineage>
</organism>
<accession>A0ABN7V4A9</accession>
<evidence type="ECO:0000313" key="2">
    <source>
        <dbReference type="Proteomes" id="UP000789901"/>
    </source>
</evidence>
<comment type="caution">
    <text evidence="1">The sequence shown here is derived from an EMBL/GenBank/DDBJ whole genome shotgun (WGS) entry which is preliminary data.</text>
</comment>
<proteinExistence type="predicted"/>
<keyword evidence="2" id="KW-1185">Reference proteome</keyword>
<protein>
    <submittedName>
        <fullName evidence="1">29127_t:CDS:1</fullName>
    </submittedName>
</protein>
<name>A0ABN7V4A9_GIGMA</name>
<sequence length="65" mass="7302">MAIMQQEVVSQVRLTYNDPNQSTNCNNPGEGIDIEKNGLIYNQELAMTGNVDKIYNLGCFYEEGI</sequence>